<evidence type="ECO:0008006" key="12">
    <source>
        <dbReference type="Google" id="ProtNLM"/>
    </source>
</evidence>
<dbReference type="PROSITE" id="PS01070">
    <property type="entry name" value="NUCLEASE_NON_SPEC"/>
    <property type="match status" value="1"/>
</dbReference>
<keyword evidence="6" id="KW-0460">Magnesium</keyword>
<dbReference type="InterPro" id="IPR044925">
    <property type="entry name" value="His-Me_finger_sf"/>
</dbReference>
<evidence type="ECO:0000313" key="10">
    <source>
        <dbReference type="EMBL" id="RXN01243.1"/>
    </source>
</evidence>
<keyword evidence="3" id="KW-0540">Nuclease</keyword>
<feature type="domain" description="DNA/RNA non-specific endonuclease/pyrophosphatase/phosphodiesterase" evidence="9">
    <location>
        <begin position="61"/>
        <end position="266"/>
    </location>
</feature>
<gene>
    <name evidence="10" type="ORF">EOD39_7391</name>
</gene>
<dbReference type="SMART" id="SM00892">
    <property type="entry name" value="Endonuclease_NS"/>
    <property type="match status" value="1"/>
</dbReference>
<evidence type="ECO:0000256" key="6">
    <source>
        <dbReference type="ARBA" id="ARBA00022842"/>
    </source>
</evidence>
<feature type="domain" description="ENPP1-3/EXOG-like endonuclease/phosphodiesterase" evidence="8">
    <location>
        <begin position="62"/>
        <end position="266"/>
    </location>
</feature>
<proteinExistence type="inferred from homology"/>
<keyword evidence="5" id="KW-0255">Endonuclease</keyword>
<dbReference type="InterPro" id="IPR001604">
    <property type="entry name" value="Endo_G_ENPP1-like_dom"/>
</dbReference>
<comment type="caution">
    <text evidence="10">The sequence shown here is derived from an EMBL/GenBank/DDBJ whole genome shotgun (WGS) entry which is preliminary data.</text>
</comment>
<accession>A0A662YXH4</accession>
<comment type="cofactor">
    <cofactor evidence="1">
        <name>Mg(2+)</name>
        <dbReference type="ChEBI" id="CHEBI:18420"/>
    </cofactor>
</comment>
<dbReference type="InterPro" id="IPR039015">
    <property type="entry name" value="ENDOD1"/>
</dbReference>
<organism evidence="10 11">
    <name type="scientific">Acipenser ruthenus</name>
    <name type="common">Sterlet sturgeon</name>
    <dbReference type="NCBI Taxonomy" id="7906"/>
    <lineage>
        <taxon>Eukaryota</taxon>
        <taxon>Metazoa</taxon>
        <taxon>Chordata</taxon>
        <taxon>Craniata</taxon>
        <taxon>Vertebrata</taxon>
        <taxon>Euteleostomi</taxon>
        <taxon>Actinopterygii</taxon>
        <taxon>Chondrostei</taxon>
        <taxon>Acipenseriformes</taxon>
        <taxon>Acipenseridae</taxon>
        <taxon>Acipenser</taxon>
    </lineage>
</organism>
<dbReference type="SMART" id="SM00477">
    <property type="entry name" value="NUC"/>
    <property type="match status" value="1"/>
</dbReference>
<dbReference type="PANTHER" id="PTHR21472:SF26">
    <property type="entry name" value="ENDONUCLEASE DOMAIN CONTAINING 1"/>
    <property type="match status" value="1"/>
</dbReference>
<dbReference type="GO" id="GO:0046872">
    <property type="term" value="F:metal ion binding"/>
    <property type="evidence" value="ECO:0007669"/>
    <property type="project" value="UniProtKB-KW"/>
</dbReference>
<feature type="signal peptide" evidence="7">
    <location>
        <begin position="1"/>
        <end position="18"/>
    </location>
</feature>
<dbReference type="EMBL" id="SCEB01000067">
    <property type="protein sequence ID" value="RXN01243.1"/>
    <property type="molecule type" value="Genomic_DNA"/>
</dbReference>
<evidence type="ECO:0000256" key="4">
    <source>
        <dbReference type="ARBA" id="ARBA00022723"/>
    </source>
</evidence>
<evidence type="ECO:0000259" key="8">
    <source>
        <dbReference type="SMART" id="SM00477"/>
    </source>
</evidence>
<dbReference type="Proteomes" id="UP000289886">
    <property type="component" value="Unassembled WGS sequence"/>
</dbReference>
<sequence length="277" mass="31343">MALALVTILVVTAAVLRAGDTEIVRDFNDIPQCLEFFYERTPPALGPVPQRTAKICQKFNNGYHFATLYDKAQRIPLYSAYVFQKSNGGGREKRWFIEPQLVNNNWQGGMQDAYRLSKEHPNVYLGVDQALDEDYKSTGFDRGHLNPNGHHAGDSRNATFSLTNIVPQNRISNQGAWRLYEEELARMFSTDCATTFVVVGTVPSQNSKLKDRVNIPDWVWSAYCCVNNNGMPLKSGAATSLNTDQNKVNRLTLRGLHMFLQDQMYTESVQIFTDQCM</sequence>
<comment type="similarity">
    <text evidence="2">Belongs to the DNA/RNA non-specific endonuclease family.</text>
</comment>
<dbReference type="InterPro" id="IPR018524">
    <property type="entry name" value="DNA/RNA_endonuclease_AS"/>
</dbReference>
<evidence type="ECO:0000259" key="9">
    <source>
        <dbReference type="SMART" id="SM00892"/>
    </source>
</evidence>
<dbReference type="Gene3D" id="3.40.570.10">
    <property type="entry name" value="Extracellular Endonuclease, subunit A"/>
    <property type="match status" value="1"/>
</dbReference>
<dbReference type="OrthoDB" id="8572289at2759"/>
<dbReference type="AlphaFoldDB" id="A0A662YXH4"/>
<evidence type="ECO:0000256" key="5">
    <source>
        <dbReference type="ARBA" id="ARBA00022759"/>
    </source>
</evidence>
<name>A0A662YXH4_ACIRT</name>
<keyword evidence="4" id="KW-0479">Metal-binding</keyword>
<dbReference type="GO" id="GO:0003676">
    <property type="term" value="F:nucleic acid binding"/>
    <property type="evidence" value="ECO:0007669"/>
    <property type="project" value="InterPro"/>
</dbReference>
<evidence type="ECO:0000313" key="11">
    <source>
        <dbReference type="Proteomes" id="UP000289886"/>
    </source>
</evidence>
<feature type="chain" id="PRO_5025020177" description="Endonuclease domain-containing 1 protein" evidence="7">
    <location>
        <begin position="19"/>
        <end position="277"/>
    </location>
</feature>
<keyword evidence="11" id="KW-1185">Reference proteome</keyword>
<dbReference type="InterPro" id="IPR020821">
    <property type="entry name" value="ENPP1-3/EXOG-like_nuc-like"/>
</dbReference>
<dbReference type="SUPFAM" id="SSF54060">
    <property type="entry name" value="His-Me finger endonucleases"/>
    <property type="match status" value="1"/>
</dbReference>
<keyword evidence="5" id="KW-0378">Hydrolase</keyword>
<dbReference type="InterPro" id="IPR044929">
    <property type="entry name" value="DNA/RNA_non-sp_Endonuclease_sf"/>
</dbReference>
<dbReference type="Pfam" id="PF01223">
    <property type="entry name" value="Endonuclease_NS"/>
    <property type="match status" value="1"/>
</dbReference>
<evidence type="ECO:0000256" key="2">
    <source>
        <dbReference type="ARBA" id="ARBA00010052"/>
    </source>
</evidence>
<protein>
    <recommendedName>
        <fullName evidence="12">Endonuclease domain-containing 1 protein</fullName>
    </recommendedName>
</protein>
<evidence type="ECO:0000256" key="3">
    <source>
        <dbReference type="ARBA" id="ARBA00022722"/>
    </source>
</evidence>
<reference evidence="10 11" key="1">
    <citation type="submission" date="2019-01" db="EMBL/GenBank/DDBJ databases">
        <title>Draft Genome and Complete Hox-Cluster Characterization of the Sterlet Sturgeon (Acipenser ruthenus).</title>
        <authorList>
            <person name="Wei Q."/>
        </authorList>
    </citation>
    <scope>NUCLEOTIDE SEQUENCE [LARGE SCALE GENOMIC DNA]</scope>
    <source>
        <strain evidence="10">WHYD16114868_AA</strain>
        <tissue evidence="10">Blood</tissue>
    </source>
</reference>
<dbReference type="PANTHER" id="PTHR21472">
    <property type="entry name" value="ENDONUCLEASE DOMAIN-CONTAINING 1 PROTEIN ENDOD1"/>
    <property type="match status" value="1"/>
</dbReference>
<evidence type="ECO:0000256" key="7">
    <source>
        <dbReference type="SAM" id="SignalP"/>
    </source>
</evidence>
<dbReference type="GO" id="GO:0016787">
    <property type="term" value="F:hydrolase activity"/>
    <property type="evidence" value="ECO:0007669"/>
    <property type="project" value="InterPro"/>
</dbReference>
<evidence type="ECO:0000256" key="1">
    <source>
        <dbReference type="ARBA" id="ARBA00001946"/>
    </source>
</evidence>
<keyword evidence="7" id="KW-0732">Signal</keyword>
<dbReference type="GO" id="GO:0004519">
    <property type="term" value="F:endonuclease activity"/>
    <property type="evidence" value="ECO:0007669"/>
    <property type="project" value="UniProtKB-KW"/>
</dbReference>